<gene>
    <name evidence="1" type="ORF">ATANTOWER_027726</name>
</gene>
<reference evidence="1 2" key="1">
    <citation type="submission" date="2021-07" db="EMBL/GenBank/DDBJ databases">
        <authorList>
            <person name="Palmer J.M."/>
        </authorList>
    </citation>
    <scope>NUCLEOTIDE SEQUENCE [LARGE SCALE GENOMIC DNA]</scope>
    <source>
        <strain evidence="1 2">AT_MEX2019</strain>
        <tissue evidence="1">Muscle</tissue>
    </source>
</reference>
<dbReference type="EMBL" id="JAHUTI010049855">
    <property type="protein sequence ID" value="MED6248151.1"/>
    <property type="molecule type" value="Genomic_DNA"/>
</dbReference>
<organism evidence="1 2">
    <name type="scientific">Ataeniobius toweri</name>
    <dbReference type="NCBI Taxonomy" id="208326"/>
    <lineage>
        <taxon>Eukaryota</taxon>
        <taxon>Metazoa</taxon>
        <taxon>Chordata</taxon>
        <taxon>Craniata</taxon>
        <taxon>Vertebrata</taxon>
        <taxon>Euteleostomi</taxon>
        <taxon>Actinopterygii</taxon>
        <taxon>Neopterygii</taxon>
        <taxon>Teleostei</taxon>
        <taxon>Neoteleostei</taxon>
        <taxon>Acanthomorphata</taxon>
        <taxon>Ovalentaria</taxon>
        <taxon>Atherinomorphae</taxon>
        <taxon>Cyprinodontiformes</taxon>
        <taxon>Goodeidae</taxon>
        <taxon>Ataeniobius</taxon>
    </lineage>
</organism>
<dbReference type="Proteomes" id="UP001345963">
    <property type="component" value="Unassembled WGS sequence"/>
</dbReference>
<protein>
    <submittedName>
        <fullName evidence="1">Uncharacterized protein</fullName>
    </submittedName>
</protein>
<accession>A0ABU7BC11</accession>
<keyword evidence="2" id="KW-1185">Reference proteome</keyword>
<name>A0ABU7BC11_9TELE</name>
<proteinExistence type="predicted"/>
<comment type="caution">
    <text evidence="1">The sequence shown here is derived from an EMBL/GenBank/DDBJ whole genome shotgun (WGS) entry which is preliminary data.</text>
</comment>
<evidence type="ECO:0000313" key="2">
    <source>
        <dbReference type="Proteomes" id="UP001345963"/>
    </source>
</evidence>
<sequence length="138" mass="15347">MRCSCIALEVRRGAPADISSLRRQVRRCCNGGEPESANPSCGSSHVTQSELVLWLEGSTSTFTHKTIAVFRQWKSLTERWPHPSLSTTPVLWTLTSLVRQTGKRGRERGRHLANLAGSGTRTRDGCFEDGSLHIWSRA</sequence>
<evidence type="ECO:0000313" key="1">
    <source>
        <dbReference type="EMBL" id="MED6248151.1"/>
    </source>
</evidence>